<dbReference type="PROSITE" id="PS50522">
    <property type="entry name" value="RDRP_PHAGE"/>
    <property type="match status" value="1"/>
</dbReference>
<feature type="binding site" evidence="6">
    <location>
        <position position="364"/>
    </location>
    <ligand>
        <name>Mg(2+)</name>
        <dbReference type="ChEBI" id="CHEBI:18420"/>
        <label>2</label>
    </ligand>
</feature>
<dbReference type="EMBL" id="MW052112">
    <property type="protein sequence ID" value="QQM16312.1"/>
    <property type="molecule type" value="Genomic_RNA"/>
</dbReference>
<dbReference type="GO" id="GO:0000166">
    <property type="term" value="F:nucleotide binding"/>
    <property type="evidence" value="ECO:0007669"/>
    <property type="project" value="UniProtKB-KW"/>
</dbReference>
<dbReference type="EC" id="2.7.7.48" evidence="1"/>
<evidence type="ECO:0000256" key="2">
    <source>
        <dbReference type="ARBA" id="ARBA00022741"/>
    </source>
</evidence>
<keyword evidence="3" id="KW-0693">Viral RNA replication</keyword>
<evidence type="ECO:0000256" key="3">
    <source>
        <dbReference type="ARBA" id="ARBA00022953"/>
    </source>
</evidence>
<keyword evidence="6" id="KW-0460">Magnesium</keyword>
<evidence type="ECO:0000256" key="5">
    <source>
        <dbReference type="ARBA" id="ARBA00048744"/>
    </source>
</evidence>
<accession>A0A7T7GUZ6</accession>
<comment type="catalytic activity">
    <reaction evidence="5">
        <text>RNA(n) + a ribonucleoside 5'-triphosphate = RNA(n+1) + diphosphate</text>
        <dbReference type="Rhea" id="RHEA:21248"/>
        <dbReference type="Rhea" id="RHEA-COMP:14527"/>
        <dbReference type="Rhea" id="RHEA-COMP:17342"/>
        <dbReference type="ChEBI" id="CHEBI:33019"/>
        <dbReference type="ChEBI" id="CHEBI:61557"/>
        <dbReference type="ChEBI" id="CHEBI:140395"/>
        <dbReference type="EC" id="2.7.7.48"/>
    </reaction>
</comment>
<dbReference type="InterPro" id="IPR005093">
    <property type="entry name" value="RNArep_beta"/>
</dbReference>
<keyword evidence="6" id="KW-0479">Metal-binding</keyword>
<evidence type="ECO:0000256" key="6">
    <source>
        <dbReference type="PIRSR" id="PIRSR605093-1"/>
    </source>
</evidence>
<organism evidence="8">
    <name type="scientific">Vansystermes virus</name>
    <dbReference type="NCBI Taxonomy" id="2796636"/>
    <lineage>
        <taxon>Viruses</taxon>
        <taxon>Riboviria</taxon>
    </lineage>
</organism>
<dbReference type="Pfam" id="PF03431">
    <property type="entry name" value="RNA_replicase_B"/>
    <property type="match status" value="1"/>
</dbReference>
<evidence type="ECO:0000259" key="7">
    <source>
        <dbReference type="PROSITE" id="PS50522"/>
    </source>
</evidence>
<dbReference type="InterPro" id="IPR007096">
    <property type="entry name" value="RNA-dir_Rpol_cat_phage"/>
</dbReference>
<sequence>MSEKPIYVSEFDCYERSVPDFNEYLARWLLDSQSEDIRRFADNELSAGLNSLQDGERAETALLTLLGSQSSDVSSASGSEIWAALQLTQGLKKFSLGGNAAQRRIDAMQGFHDRNEAVRVFSSQGSRVADMILERMRALLTRVLPYSETWRPRFGPGAVLEGVPTLRRWDYLASLRELGGLREGSVTDIAHALQSEEGCVKLCAVPKTWRKDRLITVEPMLATYVQQGVRRLLMESIHSGPLRGTVMDSLRRGSLPDSLQMERALAGSESSRPWDTVDLKDASDSIPWSYVQRAFPTWVVSYLEVCRSPFYRWEGRPEELAIYAGMGNATTFIVEGLYFWAACTSILSMMGLKPRYGLVGVFGDDITLPNLGAGRLEVFELLKALGLHVNQAKSFGGKAPFRESCGVYAFKGMDVRPTRLRGLRFGSVDAQEALAAILKDLWRDSHRIPLKMVLARYLSECALEDHSVWFAPYITESGPCVPWLFEPQEGGPASRDKLIKQISDLRWRKNSQRLVARGFGRKPKLSSAPADRFSYLLGNLAGQVSVTDKGSAGGRKAHYVTVAQPYAMERCKMDYPVSRVIHPN</sequence>
<protein>
    <recommendedName>
        <fullName evidence="1">RNA-directed RNA polymerase</fullName>
        <ecNumber evidence="1">2.7.7.48</ecNumber>
    </recommendedName>
    <alternativeName>
        <fullName evidence="4">RNA replicase beta chain</fullName>
    </alternativeName>
</protein>
<comment type="cofactor">
    <cofactor evidence="6">
        <name>Mg(2+)</name>
        <dbReference type="ChEBI" id="CHEBI:18420"/>
    </cofactor>
    <text evidence="6">Binds 2 Mg(2+) per subunit.</text>
</comment>
<dbReference type="GO" id="GO:0046872">
    <property type="term" value="F:metal ion binding"/>
    <property type="evidence" value="ECO:0007669"/>
    <property type="project" value="UniProtKB-KW"/>
</dbReference>
<name>A0A7T7GUZ6_9VIRU</name>
<dbReference type="GO" id="GO:0039694">
    <property type="term" value="P:viral RNA genome replication"/>
    <property type="evidence" value="ECO:0007669"/>
    <property type="project" value="InterPro"/>
</dbReference>
<evidence type="ECO:0000256" key="1">
    <source>
        <dbReference type="ARBA" id="ARBA00012494"/>
    </source>
</evidence>
<keyword evidence="2" id="KW-0547">Nucleotide-binding</keyword>
<feature type="domain" description="RdRp catalytic" evidence="7">
    <location>
        <begin position="263"/>
        <end position="397"/>
    </location>
</feature>
<feature type="binding site" evidence="6">
    <location>
        <position position="365"/>
    </location>
    <ligand>
        <name>Mg(2+)</name>
        <dbReference type="ChEBI" id="CHEBI:18420"/>
        <label>2</label>
    </ligand>
</feature>
<proteinExistence type="predicted"/>
<reference evidence="8" key="2">
    <citation type="submission" date="2020-09" db="EMBL/GenBank/DDBJ databases">
        <authorList>
            <person name="Le Lay C."/>
            <person name="Shi M."/>
            <person name="Bucek A."/>
            <person name="Bourguignon T."/>
            <person name="Lo N."/>
            <person name="Holmes E.C."/>
        </authorList>
    </citation>
    <scope>NUCLEOTIDE SEQUENCE</scope>
    <source>
        <strain evidence="8">MDS_6</strain>
    </source>
</reference>
<feature type="binding site" evidence="6">
    <location>
        <position position="278"/>
    </location>
    <ligand>
        <name>Mg(2+)</name>
        <dbReference type="ChEBI" id="CHEBI:18420"/>
        <label>2</label>
    </ligand>
</feature>
<dbReference type="GO" id="GO:0003968">
    <property type="term" value="F:RNA-directed RNA polymerase activity"/>
    <property type="evidence" value="ECO:0007669"/>
    <property type="project" value="UniProtKB-EC"/>
</dbReference>
<evidence type="ECO:0000313" key="8">
    <source>
        <dbReference type="EMBL" id="QQM16312.1"/>
    </source>
</evidence>
<evidence type="ECO:0000256" key="4">
    <source>
        <dbReference type="ARBA" id="ARBA00030248"/>
    </source>
</evidence>
<reference evidence="8" key="1">
    <citation type="journal article" date="2020" name="Viruses">
        <title>Unmapped RNA Virus Diversity in Termites and their Symbionts.</title>
        <authorList>
            <person name="Lay C.L."/>
            <person name="Shi M."/>
            <person name="Bucek A."/>
            <person name="Bourguignon T."/>
            <person name="Lo N."/>
            <person name="Holmes E.C."/>
        </authorList>
    </citation>
    <scope>NUCLEOTIDE SEQUENCE</scope>
    <source>
        <strain evidence="8">MDS_6</strain>
    </source>
</reference>